<evidence type="ECO:0000256" key="2">
    <source>
        <dbReference type="ARBA" id="ARBA00007998"/>
    </source>
</evidence>
<dbReference type="GO" id="GO:0016020">
    <property type="term" value="C:membrane"/>
    <property type="evidence" value="ECO:0007669"/>
    <property type="project" value="UniProtKB-SubCell"/>
</dbReference>
<dbReference type="RefSeq" id="WP_078817458.1">
    <property type="nucleotide sequence ID" value="NZ_FUYJ01000003.1"/>
</dbReference>
<evidence type="ECO:0000256" key="4">
    <source>
        <dbReference type="ARBA" id="ARBA00022544"/>
    </source>
</evidence>
<feature type="transmembrane region" description="Helical" evidence="8">
    <location>
        <begin position="41"/>
        <end position="61"/>
    </location>
</feature>
<dbReference type="EMBL" id="FUYJ01000003">
    <property type="protein sequence ID" value="SKA97714.1"/>
    <property type="molecule type" value="Genomic_DNA"/>
</dbReference>
<keyword evidence="10" id="KW-1185">Reference proteome</keyword>
<dbReference type="InterPro" id="IPR004761">
    <property type="entry name" value="Spore_GerAB"/>
</dbReference>
<evidence type="ECO:0000313" key="9">
    <source>
        <dbReference type="EMBL" id="SKA97714.1"/>
    </source>
</evidence>
<keyword evidence="7 8" id="KW-0472">Membrane</keyword>
<feature type="transmembrane region" description="Helical" evidence="8">
    <location>
        <begin position="145"/>
        <end position="166"/>
    </location>
</feature>
<organism evidence="9 10">
    <name type="scientific">Sporosarcina newyorkensis</name>
    <dbReference type="NCBI Taxonomy" id="759851"/>
    <lineage>
        <taxon>Bacteria</taxon>
        <taxon>Bacillati</taxon>
        <taxon>Bacillota</taxon>
        <taxon>Bacilli</taxon>
        <taxon>Bacillales</taxon>
        <taxon>Caryophanaceae</taxon>
        <taxon>Sporosarcina</taxon>
    </lineage>
</organism>
<comment type="similarity">
    <text evidence="2">Belongs to the amino acid-polyamine-organocation (APC) superfamily. Spore germination protein (SGP) (TC 2.A.3.9) family.</text>
</comment>
<feature type="transmembrane region" description="Helical" evidence="8">
    <location>
        <begin position="215"/>
        <end position="235"/>
    </location>
</feature>
<evidence type="ECO:0000313" key="10">
    <source>
        <dbReference type="Proteomes" id="UP000190042"/>
    </source>
</evidence>
<feature type="transmembrane region" description="Helical" evidence="8">
    <location>
        <begin position="81"/>
        <end position="100"/>
    </location>
</feature>
<dbReference type="AlphaFoldDB" id="A0A1T4Y797"/>
<gene>
    <name evidence="9" type="ORF">SAMN04244570_1927</name>
</gene>
<proteinExistence type="inferred from homology"/>
<feature type="transmembrane region" description="Helical" evidence="8">
    <location>
        <begin position="120"/>
        <end position="138"/>
    </location>
</feature>
<dbReference type="Proteomes" id="UP000190042">
    <property type="component" value="Unassembled WGS sequence"/>
</dbReference>
<name>A0A1T4Y797_9BACL</name>
<keyword evidence="5 8" id="KW-0812">Transmembrane</keyword>
<dbReference type="Pfam" id="PF03845">
    <property type="entry name" value="Spore_permease"/>
    <property type="match status" value="1"/>
</dbReference>
<evidence type="ECO:0000256" key="5">
    <source>
        <dbReference type="ARBA" id="ARBA00022692"/>
    </source>
</evidence>
<feature type="transmembrane region" description="Helical" evidence="8">
    <location>
        <begin position="271"/>
        <end position="290"/>
    </location>
</feature>
<evidence type="ECO:0000256" key="3">
    <source>
        <dbReference type="ARBA" id="ARBA00022448"/>
    </source>
</evidence>
<sequence>MKHTGSISMLHIIFLAMTVIGLKNHVTIIPAILNVASRDGWISVLSATLVLLPWIVLLLYIHKKTNMEPMKVWLRQKVGKVGSSVFGFLLAISLLVHASFTTSEMLQWIKYTFLNDTPSFALLIFFTILSVLLITTSIQTIVMINVFVLVGVVAFGFFAAFTNLQVKDYVLLQPFFEHGFDPVLKAMVYPASGLIELMLLLFLQHKIKDRIHFRHYLIMFFILTGLTLGPLVGAITEFGPSEANEQRFPAYEEWGLVQIGRYIEHLDFFSIYQWITGAFIRVGFMLYIIVDLFNLNGNKKMIWIYIAPAFFFISLALLQMSGSTFDEIKGKYMLPITFIVYFAFSLFLASVAFFSGRSSKRLKHEM</sequence>
<feature type="transmembrane region" description="Helical" evidence="8">
    <location>
        <begin position="186"/>
        <end position="203"/>
    </location>
</feature>
<keyword evidence="3" id="KW-0813">Transport</keyword>
<feature type="transmembrane region" description="Helical" evidence="8">
    <location>
        <begin position="302"/>
        <end position="320"/>
    </location>
</feature>
<accession>A0A1T4Y797</accession>
<evidence type="ECO:0000256" key="6">
    <source>
        <dbReference type="ARBA" id="ARBA00022989"/>
    </source>
</evidence>
<evidence type="ECO:0000256" key="8">
    <source>
        <dbReference type="SAM" id="Phobius"/>
    </source>
</evidence>
<evidence type="ECO:0000256" key="1">
    <source>
        <dbReference type="ARBA" id="ARBA00004141"/>
    </source>
</evidence>
<reference evidence="10" key="1">
    <citation type="submission" date="2017-02" db="EMBL/GenBank/DDBJ databases">
        <authorList>
            <person name="Varghese N."/>
            <person name="Submissions S."/>
        </authorList>
    </citation>
    <scope>NUCLEOTIDE SEQUENCE [LARGE SCALE GENOMIC DNA]</scope>
    <source>
        <strain evidence="10">DSM 23966</strain>
    </source>
</reference>
<feature type="transmembrane region" description="Helical" evidence="8">
    <location>
        <begin position="12"/>
        <end position="35"/>
    </location>
</feature>
<evidence type="ECO:0000256" key="7">
    <source>
        <dbReference type="ARBA" id="ARBA00023136"/>
    </source>
</evidence>
<dbReference type="PANTHER" id="PTHR34975">
    <property type="entry name" value="SPORE GERMINATION PROTEIN A2"/>
    <property type="match status" value="1"/>
</dbReference>
<feature type="transmembrane region" description="Helical" evidence="8">
    <location>
        <begin position="332"/>
        <end position="354"/>
    </location>
</feature>
<keyword evidence="6 8" id="KW-1133">Transmembrane helix</keyword>
<protein>
    <submittedName>
        <fullName evidence="9">Spore germination protein (Amino acid permease)</fullName>
    </submittedName>
</protein>
<dbReference type="PANTHER" id="PTHR34975:SF2">
    <property type="entry name" value="SPORE GERMINATION PROTEIN A2"/>
    <property type="match status" value="1"/>
</dbReference>
<dbReference type="NCBIfam" id="TIGR00912">
    <property type="entry name" value="2A0309"/>
    <property type="match status" value="1"/>
</dbReference>
<dbReference type="GO" id="GO:0009847">
    <property type="term" value="P:spore germination"/>
    <property type="evidence" value="ECO:0007669"/>
    <property type="project" value="InterPro"/>
</dbReference>
<keyword evidence="4" id="KW-0309">Germination</keyword>
<comment type="subcellular location">
    <subcellularLocation>
        <location evidence="1">Membrane</location>
        <topology evidence="1">Multi-pass membrane protein</topology>
    </subcellularLocation>
</comment>